<feature type="region of interest" description="Disordered" evidence="6">
    <location>
        <begin position="72"/>
        <end position="102"/>
    </location>
</feature>
<feature type="compositionally biased region" description="Basic and acidic residues" evidence="6">
    <location>
        <begin position="1"/>
        <end position="10"/>
    </location>
</feature>
<feature type="compositionally biased region" description="Basic and acidic residues" evidence="6">
    <location>
        <begin position="1236"/>
        <end position="1246"/>
    </location>
</feature>
<dbReference type="InterPro" id="IPR051947">
    <property type="entry name" value="Sentrin-specific_protease"/>
</dbReference>
<feature type="domain" description="Ubiquitin-like protease family profile" evidence="7">
    <location>
        <begin position="354"/>
        <end position="605"/>
    </location>
</feature>
<feature type="region of interest" description="Disordered" evidence="6">
    <location>
        <begin position="1675"/>
        <end position="1749"/>
    </location>
</feature>
<feature type="compositionally biased region" description="Basic and acidic residues" evidence="6">
    <location>
        <begin position="1093"/>
        <end position="1102"/>
    </location>
</feature>
<evidence type="ECO:0000313" key="8">
    <source>
        <dbReference type="EMBL" id="ODV67449.1"/>
    </source>
</evidence>
<comment type="similarity">
    <text evidence="1">Belongs to the peptidase C48 family.</text>
</comment>
<evidence type="ECO:0000256" key="1">
    <source>
        <dbReference type="ARBA" id="ARBA00005234"/>
    </source>
</evidence>
<reference evidence="9" key="1">
    <citation type="submission" date="2016-05" db="EMBL/GenBank/DDBJ databases">
        <title>Comparative genomics of biotechnologically important yeasts.</title>
        <authorList>
            <consortium name="DOE Joint Genome Institute"/>
            <person name="Riley R."/>
            <person name="Haridas S."/>
            <person name="Wolfe K.H."/>
            <person name="Lopes M.R."/>
            <person name="Hittinger C.T."/>
            <person name="Goker M."/>
            <person name="Salamov A."/>
            <person name="Wisecaver J."/>
            <person name="Long T.M."/>
            <person name="Aerts A.L."/>
            <person name="Barry K."/>
            <person name="Choi C."/>
            <person name="Clum A."/>
            <person name="Coughlan A.Y."/>
            <person name="Deshpande S."/>
            <person name="Douglass A.P."/>
            <person name="Hanson S.J."/>
            <person name="Klenk H.-P."/>
            <person name="Labutti K."/>
            <person name="Lapidus A."/>
            <person name="Lindquist E."/>
            <person name="Lipzen A."/>
            <person name="Meier-Kolthoff J.P."/>
            <person name="Ohm R.A."/>
            <person name="Otillar R.P."/>
            <person name="Pangilinan J."/>
            <person name="Peng Y."/>
            <person name="Rokas A."/>
            <person name="Rosa C.A."/>
            <person name="Scheuner C."/>
            <person name="Sibirny A.A."/>
            <person name="Slot J.C."/>
            <person name="Stielow J.B."/>
            <person name="Sun H."/>
            <person name="Kurtzman C.P."/>
            <person name="Blackwell M."/>
            <person name="Grigoriev I.V."/>
            <person name="Jeffries T.W."/>
        </authorList>
    </citation>
    <scope>NUCLEOTIDE SEQUENCE [LARGE SCALE GENOMIC DNA]</scope>
    <source>
        <strain evidence="9">NRRL Y-1933</strain>
    </source>
</reference>
<dbReference type="GO" id="GO:0005737">
    <property type="term" value="C:cytoplasm"/>
    <property type="evidence" value="ECO:0007669"/>
    <property type="project" value="TreeGrafter"/>
</dbReference>
<dbReference type="RefSeq" id="XP_020076516.1">
    <property type="nucleotide sequence ID" value="XM_020223246.1"/>
</dbReference>
<feature type="compositionally biased region" description="Basic residues" evidence="6">
    <location>
        <begin position="1370"/>
        <end position="1379"/>
    </location>
</feature>
<feature type="region of interest" description="Disordered" evidence="6">
    <location>
        <begin position="1325"/>
        <end position="1446"/>
    </location>
</feature>
<feature type="region of interest" description="Disordered" evidence="6">
    <location>
        <begin position="1581"/>
        <end position="1647"/>
    </location>
</feature>
<feature type="compositionally biased region" description="Polar residues" evidence="6">
    <location>
        <begin position="87"/>
        <end position="99"/>
    </location>
</feature>
<dbReference type="EMBL" id="KV454540">
    <property type="protein sequence ID" value="ODV67449.1"/>
    <property type="molecule type" value="Genomic_DNA"/>
</dbReference>
<dbReference type="PANTHER" id="PTHR46896:SF3">
    <property type="entry name" value="FI06413P-RELATED"/>
    <property type="match status" value="1"/>
</dbReference>
<evidence type="ECO:0000313" key="9">
    <source>
        <dbReference type="Proteomes" id="UP000095085"/>
    </source>
</evidence>
<dbReference type="STRING" id="984485.A0A1E4RJK3"/>
<evidence type="ECO:0000256" key="4">
    <source>
        <dbReference type="ARBA" id="ARBA00022786"/>
    </source>
</evidence>
<dbReference type="OrthoDB" id="442460at2759"/>
<sequence length="1822" mass="207926">MGGGRLKKDFTSLNRRKRPTGFQTMNNLHQNKRIKEDNQRSILEPIRHSPSSIPIPIPTSRPLKEIFTNSERPRLSHEGPLSHPVTAPNSPVEFNSGSDVFSKDRRFTPEPKSWVYMPHKSLQHRHSKKLDHVLNAFSTSIDITKNQLDSTPIVSLHLDSINFNGILFDTSDGDLALNVSRGFQFLYLTRKQMIINNLVIEKAKHLESLNFSTTKRSILIELKKDYGYIQVQYSLDDSQLFNFFLLQKQWNVKPSPRIDNDELLHRMNEIDSSRPQTSKTDQSPKYREANDPIRPRTRAHTNKLLPVTSENPDGTVSILEPGESVNKETVVHPAEIPAPFDPELKHKFSGNKTFIITYSDFKTLYNNDWINDSVIDFFIQYEIEKAIYDRKLFKESEIYAFNSFFFTKLMSKLEGQENVNYYGNIKRWLSKLDLLSFPYVILPICENMHWYCCIIKGLPNLLNNPQVPKDESLDQNGNDQEDNENDDSLDDLNSDPIEDLQQDEKSTDPDYNDSKSNSLPSKHSSSNLNAPPKKKYVMEIYVFDSLSQKHTNIVRPLKEFIVEYCKDKHNLRVEKEQIRIIAAKVPKQNNFNDCGIHVIYNVRKWLNDAEKCEQVWRCKSKYLIKSFFLSAERNNMRKELIDTLLELHDKQDFELKEKKNSPEADNSKNNEPSEDDIEVIEYKPGKSVETEADKKETSSNNSIPAFTDPKKDDILKTTSKDSPTKKPSSLSASKLTSFDNDSATQMVPSSELENKSLRELFNNQSLQLRNLRLFNLIFGQKFDHFNKYQGQLILDLEKALEPAQDVSQREKKIAHFKITFNALGGRNDPRINTRPLDESLVIQHRDDSSDDLNRSVHNLRISPSLPSDTQSKSHLDLTKRDNLEGRTLDPMKALLIPVSQVVLNSTKIEGINNNKLVNSNSEHQRFSSDSQNQLKMEIDSSGLFDFQPRLKPLLETVDIEMKDILDDEISRQSLSPKVISSGVSKPITIKDQQKSSADEPSPIFGKKDSMVESTPMRKKSSEDVKTLNVESVKEESDKAIMPEKLKLGSNGTGTDELEEISEKRFNMRKSPIPNNDLVELTIQTLSHNNNSGLKKDVLDDSKSSNIERYNKDNQDLNPTRKGSDISHSRGSEDKPGKMGISESLNTISNLNPVLSLGNRVEYTEFDLENEVHPLKIDSNEAYWSKELNHKESIDSQSPSTSVTGVDKKEANFSMDLNGDHKVYIPQQNDGVSKTDLPPRGKSENVFRSHPNRVQSNETRLEKTREHSRRFNESQRLKSSSGQALHAANIFSLFRTDHLPEKPKVYRPSSSPAALTRSIPFGTYNPFELKSSQNNGRRNHHSNRGSNSSTEAFEDSRSASHTKETNTSKGSQKRQKKTYPLKRSEPFNFRKRTKDIDQRLDQDSQTIKSMRHSEAHEAKSNLEGELFKNSNTSLPQSVAEKKTPTLKELWRKATPEFTRKVLAESTRDANGGSRMAQVKQDVSDKSNSSSSSLKLHENPDTEVDNSESNTKLIGGDSSISATNTDSDVEIEIEMMADPSVPDQNDDLRRIHTIYDGSPRPRARQLRFLKNLPQVPTIAEFDLSRAKNKEKDEQSNRIMSDHSRSSRKKTPPTEKPKPVPIRIESPDTKRTHQTLSRVRRTPPSREIHDVDNDLNYIDLASDALTDIADDEEIDVQVLSSSDEEESKRFRQLKHQNTNRNTTDEDQHGPNYEIIDGNESGGIQHLDSDYSSGNDRNTRSQTSRKEKRNNDKQTYVIHSNGNHHTIFTPIQVSDSSDDGYEGVHEIQSSPLKGPSVNKVTSKDPPSINERRAKLKKRRLNRNGFQ</sequence>
<keyword evidence="5" id="KW-0378">Hydrolase</keyword>
<feature type="region of interest" description="Disordered" evidence="6">
    <location>
        <begin position="267"/>
        <end position="298"/>
    </location>
</feature>
<dbReference type="GeneID" id="30997795"/>
<feature type="region of interest" description="Disordered" evidence="6">
    <location>
        <begin position="989"/>
        <end position="1021"/>
    </location>
</feature>
<feature type="region of interest" description="Disordered" evidence="6">
    <location>
        <begin position="1769"/>
        <end position="1822"/>
    </location>
</feature>
<keyword evidence="9" id="KW-1185">Reference proteome</keyword>
<feature type="compositionally biased region" description="Low complexity" evidence="6">
    <location>
        <begin position="514"/>
        <end position="529"/>
    </location>
</feature>
<dbReference type="Proteomes" id="UP000095085">
    <property type="component" value="Unassembled WGS sequence"/>
</dbReference>
<dbReference type="GO" id="GO:0016926">
    <property type="term" value="P:protein desumoylation"/>
    <property type="evidence" value="ECO:0007669"/>
    <property type="project" value="TreeGrafter"/>
</dbReference>
<feature type="compositionally biased region" description="Basic and acidic residues" evidence="6">
    <location>
        <begin position="1121"/>
        <end position="1136"/>
    </location>
</feature>
<dbReference type="Pfam" id="PF02902">
    <property type="entry name" value="Peptidase_C48"/>
    <property type="match status" value="1"/>
</dbReference>
<feature type="region of interest" description="Disordered" evidence="6">
    <location>
        <begin position="1088"/>
        <end position="1143"/>
    </location>
</feature>
<feature type="compositionally biased region" description="Basic and acidic residues" evidence="6">
    <location>
        <begin position="1410"/>
        <end position="1425"/>
    </location>
</feature>
<feature type="compositionally biased region" description="Acidic residues" evidence="6">
    <location>
        <begin position="479"/>
        <end position="501"/>
    </location>
</feature>
<keyword evidence="2" id="KW-0597">Phosphoprotein</keyword>
<evidence type="ECO:0000259" key="7">
    <source>
        <dbReference type="PROSITE" id="PS50600"/>
    </source>
</evidence>
<feature type="compositionally biased region" description="Basic and acidic residues" evidence="6">
    <location>
        <begin position="655"/>
        <end position="668"/>
    </location>
</feature>
<dbReference type="PANTHER" id="PTHR46896">
    <property type="entry name" value="SENTRIN-SPECIFIC PROTEASE"/>
    <property type="match status" value="1"/>
</dbReference>
<feature type="compositionally biased region" description="Polar residues" evidence="6">
    <location>
        <begin position="1505"/>
        <end position="1521"/>
    </location>
</feature>
<feature type="compositionally biased region" description="Basic and acidic residues" evidence="6">
    <location>
        <begin position="1353"/>
        <end position="1365"/>
    </location>
</feature>
<feature type="region of interest" description="Disordered" evidence="6">
    <location>
        <begin position="860"/>
        <end position="881"/>
    </location>
</feature>
<feature type="compositionally biased region" description="Polar residues" evidence="6">
    <location>
        <begin position="732"/>
        <end position="748"/>
    </location>
</feature>
<feature type="compositionally biased region" description="Basic and acidic residues" evidence="6">
    <location>
        <begin position="1258"/>
        <end position="1275"/>
    </location>
</feature>
<keyword evidence="4" id="KW-0833">Ubl conjugation pathway</keyword>
<feature type="compositionally biased region" description="Basic and acidic residues" evidence="6">
    <location>
        <begin position="708"/>
        <end position="724"/>
    </location>
</feature>
<dbReference type="GO" id="GO:0006508">
    <property type="term" value="P:proteolysis"/>
    <property type="evidence" value="ECO:0007669"/>
    <property type="project" value="UniProtKB-KW"/>
</dbReference>
<keyword evidence="3" id="KW-0645">Protease</keyword>
<feature type="region of interest" description="Disordered" evidence="6">
    <location>
        <begin position="1"/>
        <end position="23"/>
    </location>
</feature>
<feature type="region of interest" description="Disordered" evidence="6">
    <location>
        <begin position="1463"/>
        <end position="1521"/>
    </location>
</feature>
<feature type="compositionally biased region" description="Basic residues" evidence="6">
    <location>
        <begin position="1809"/>
        <end position="1822"/>
    </location>
</feature>
<dbReference type="GO" id="GO:0070139">
    <property type="term" value="F:SUMO-specific endopeptidase activity"/>
    <property type="evidence" value="ECO:0007669"/>
    <property type="project" value="TreeGrafter"/>
</dbReference>
<organism evidence="8 9">
    <name type="scientific">Hyphopichia burtonii NRRL Y-1933</name>
    <dbReference type="NCBI Taxonomy" id="984485"/>
    <lineage>
        <taxon>Eukaryota</taxon>
        <taxon>Fungi</taxon>
        <taxon>Dikarya</taxon>
        <taxon>Ascomycota</taxon>
        <taxon>Saccharomycotina</taxon>
        <taxon>Pichiomycetes</taxon>
        <taxon>Debaryomycetaceae</taxon>
        <taxon>Hyphopichia</taxon>
    </lineage>
</organism>
<dbReference type="GO" id="GO:0005634">
    <property type="term" value="C:nucleus"/>
    <property type="evidence" value="ECO:0007669"/>
    <property type="project" value="TreeGrafter"/>
</dbReference>
<feature type="region of interest" description="Disordered" evidence="6">
    <location>
        <begin position="1221"/>
        <end position="1282"/>
    </location>
</feature>
<feature type="compositionally biased region" description="Basic and acidic residues" evidence="6">
    <location>
        <begin position="1581"/>
        <end position="1602"/>
    </location>
</feature>
<feature type="compositionally biased region" description="Basic and acidic residues" evidence="6">
    <location>
        <begin position="680"/>
        <end position="697"/>
    </location>
</feature>
<protein>
    <recommendedName>
        <fullName evidence="7">Ubiquitin-like protease family profile domain-containing protein</fullName>
    </recommendedName>
</protein>
<feature type="compositionally biased region" description="Polar residues" evidence="6">
    <location>
        <begin position="1726"/>
        <end position="1738"/>
    </location>
</feature>
<gene>
    <name evidence="8" type="ORF">HYPBUDRAFT_239357</name>
</gene>
<dbReference type="InterPro" id="IPR038765">
    <property type="entry name" value="Papain-like_cys_pep_sf"/>
</dbReference>
<accession>A0A1E4RJK3</accession>
<dbReference type="PROSITE" id="PS50600">
    <property type="entry name" value="ULP_PROTEASE"/>
    <property type="match status" value="1"/>
</dbReference>
<evidence type="ECO:0000256" key="2">
    <source>
        <dbReference type="ARBA" id="ARBA00022553"/>
    </source>
</evidence>
<evidence type="ECO:0000256" key="3">
    <source>
        <dbReference type="ARBA" id="ARBA00022670"/>
    </source>
</evidence>
<evidence type="ECO:0000256" key="5">
    <source>
        <dbReference type="ARBA" id="ARBA00022801"/>
    </source>
</evidence>
<feature type="region of interest" description="Disordered" evidence="6">
    <location>
        <begin position="466"/>
        <end position="530"/>
    </location>
</feature>
<dbReference type="InterPro" id="IPR003653">
    <property type="entry name" value="Peptidase_C48_C"/>
</dbReference>
<dbReference type="SUPFAM" id="SSF54001">
    <property type="entry name" value="Cysteine proteinases"/>
    <property type="match status" value="1"/>
</dbReference>
<evidence type="ECO:0000256" key="6">
    <source>
        <dbReference type="SAM" id="MobiDB-lite"/>
    </source>
</evidence>
<feature type="compositionally biased region" description="Basic and acidic residues" evidence="6">
    <location>
        <begin position="871"/>
        <end position="881"/>
    </location>
</feature>
<proteinExistence type="inferred from homology"/>
<feature type="compositionally biased region" description="Basic and acidic residues" evidence="6">
    <location>
        <begin position="282"/>
        <end position="294"/>
    </location>
</feature>
<dbReference type="Gene3D" id="3.40.395.10">
    <property type="entry name" value="Adenoviral Proteinase, Chain A"/>
    <property type="match status" value="1"/>
</dbReference>
<feature type="region of interest" description="Disordered" evidence="6">
    <location>
        <begin position="655"/>
        <end position="750"/>
    </location>
</feature>
<name>A0A1E4RJK3_9ASCO</name>